<dbReference type="Pfam" id="PF03070">
    <property type="entry name" value="TENA_THI-4"/>
    <property type="match status" value="1"/>
</dbReference>
<sequence>MPDTERTIPRVLTVSGSDPSGGAGIEADLKVITANGCYGMTAITALTAQNTLGVDNIHHIPGPFLRSCLEAVLSDIGTDVVKTGMLGSEENILVVAEILQKYGITKTVIDPVMVSTGGSTLLPESAVNAVREKLFPLALLLIPNIPEAMQLLPGHQPLNSLDKLISAAKDLAGMGPKNVLLKGGHLPFRRTEGGYVPAEKEEEREIMIDVFWDGSDFALIESPYVNTRNTHGTGCSLASAIASNLARGMEAPEAVRAGCSYVSAGISSALTLGRGHGPINHLHSNYIMPFPPGRFVDYLLSHPSIKPIWHEYTHHPFTTQLGAGTLRKESFQHYLVQDYLFLIQFSRANSLAGYKSASIAGISKTASIVQYIVAEATLHLNYCSRFGLTQSQVEEAEESLACTAYTRFVLDIGMSQDFFALQVVMAPCLLGYREVALRLAKEGKKDGNIYWEWVESYSGKDYGEAVIRGRELLEGLAQDVGAKRIGELVAIFAKATKGLAQKSPYNKVPQQRAIEQ</sequence>
<accession>A0A292PK53</accession>
<dbReference type="GO" id="GO:0005829">
    <property type="term" value="C:cytosol"/>
    <property type="evidence" value="ECO:0007669"/>
    <property type="project" value="TreeGrafter"/>
</dbReference>
<dbReference type="Pfam" id="PF08543">
    <property type="entry name" value="Phos_pyr_kin"/>
    <property type="match status" value="1"/>
</dbReference>
<feature type="domain" description="Pyridoxamine kinase/Phosphomethylpyrimidine kinase" evidence="2">
    <location>
        <begin position="18"/>
        <end position="280"/>
    </location>
</feature>
<dbReference type="Gene3D" id="3.40.1190.20">
    <property type="match status" value="1"/>
</dbReference>
<dbReference type="InterPro" id="IPR004399">
    <property type="entry name" value="HMP/HMP-P_kinase_dom"/>
</dbReference>
<gene>
    <name evidence="3" type="ORF">GSTUAT00009029001</name>
</gene>
<dbReference type="PANTHER" id="PTHR20858">
    <property type="entry name" value="PHOSPHOMETHYLPYRIMIDINE KINASE"/>
    <property type="match status" value="1"/>
</dbReference>
<dbReference type="InterPro" id="IPR004305">
    <property type="entry name" value="Thiaminase-2/PQQC"/>
</dbReference>
<protein>
    <recommendedName>
        <fullName evidence="5">Pyridoxamine kinase/Phosphomethylpyrimidine kinase domain-containing protein</fullName>
    </recommendedName>
</protein>
<dbReference type="InterPro" id="IPR016084">
    <property type="entry name" value="Haem_Oase-like_multi-hlx"/>
</dbReference>
<reference evidence="3" key="1">
    <citation type="submission" date="2015-10" db="EMBL/GenBank/DDBJ databases">
        <authorList>
            <person name="Regsiter A."/>
            <person name="william w."/>
        </authorList>
    </citation>
    <scope>NUCLEOTIDE SEQUENCE</scope>
    <source>
        <strain evidence="3">Montdore</strain>
    </source>
</reference>
<dbReference type="Proteomes" id="UP001412239">
    <property type="component" value="Unassembled WGS sequence"/>
</dbReference>
<dbReference type="SUPFAM" id="SSF53613">
    <property type="entry name" value="Ribokinase-like"/>
    <property type="match status" value="1"/>
</dbReference>
<keyword evidence="4" id="KW-1185">Reference proteome</keyword>
<evidence type="ECO:0000313" key="3">
    <source>
        <dbReference type="EMBL" id="CUS06887.1"/>
    </source>
</evidence>
<dbReference type="GO" id="GO:0008972">
    <property type="term" value="F:phosphomethylpyrimidine kinase activity"/>
    <property type="evidence" value="ECO:0007669"/>
    <property type="project" value="InterPro"/>
</dbReference>
<dbReference type="FunFam" id="1.20.910.10:FF:000003">
    <property type="entry name" value="Hydroxymethylpyrimidine/phosphomethylpyrimidine kinase THI20"/>
    <property type="match status" value="1"/>
</dbReference>
<evidence type="ECO:0008006" key="5">
    <source>
        <dbReference type="Google" id="ProtNLM"/>
    </source>
</evidence>
<dbReference type="GO" id="GO:0009228">
    <property type="term" value="P:thiamine biosynthetic process"/>
    <property type="evidence" value="ECO:0007669"/>
    <property type="project" value="InterPro"/>
</dbReference>
<dbReference type="SUPFAM" id="SSF48613">
    <property type="entry name" value="Heme oxygenase-like"/>
    <property type="match status" value="1"/>
</dbReference>
<evidence type="ECO:0000313" key="4">
    <source>
        <dbReference type="Proteomes" id="UP001412239"/>
    </source>
</evidence>
<dbReference type="CDD" id="cd19367">
    <property type="entry name" value="TenA_C_ScTHI20-like"/>
    <property type="match status" value="1"/>
</dbReference>
<dbReference type="CDD" id="cd01169">
    <property type="entry name" value="HMPP_kinase"/>
    <property type="match status" value="1"/>
</dbReference>
<evidence type="ECO:0000259" key="1">
    <source>
        <dbReference type="Pfam" id="PF03070"/>
    </source>
</evidence>
<dbReference type="NCBIfam" id="TIGR00097">
    <property type="entry name" value="HMP-P_kinase"/>
    <property type="match status" value="1"/>
</dbReference>
<dbReference type="GO" id="GO:0008902">
    <property type="term" value="F:hydroxymethylpyrimidine kinase activity"/>
    <property type="evidence" value="ECO:0007669"/>
    <property type="project" value="TreeGrafter"/>
</dbReference>
<organism evidence="3 4">
    <name type="scientific">Tuber aestivum</name>
    <name type="common">summer truffle</name>
    <dbReference type="NCBI Taxonomy" id="59557"/>
    <lineage>
        <taxon>Eukaryota</taxon>
        <taxon>Fungi</taxon>
        <taxon>Dikarya</taxon>
        <taxon>Ascomycota</taxon>
        <taxon>Pezizomycotina</taxon>
        <taxon>Pezizomycetes</taxon>
        <taxon>Pezizales</taxon>
        <taxon>Tuberaceae</taxon>
        <taxon>Tuber</taxon>
    </lineage>
</organism>
<evidence type="ECO:0000259" key="2">
    <source>
        <dbReference type="Pfam" id="PF08543"/>
    </source>
</evidence>
<dbReference type="AlphaFoldDB" id="A0A292PK53"/>
<feature type="domain" description="Thiaminase-2/PQQC" evidence="1">
    <location>
        <begin position="302"/>
        <end position="497"/>
    </location>
</feature>
<name>A0A292PK53_9PEZI</name>
<dbReference type="FunFam" id="3.40.1190.20:FF:000034">
    <property type="entry name" value="Putative hydroxymethylpyrimidine/ phosphomethylpyrimidine kinase 2"/>
    <property type="match status" value="1"/>
</dbReference>
<dbReference type="Gene3D" id="1.20.910.10">
    <property type="entry name" value="Heme oxygenase-like"/>
    <property type="match status" value="1"/>
</dbReference>
<dbReference type="EMBL" id="LN891294">
    <property type="protein sequence ID" value="CUS06887.1"/>
    <property type="molecule type" value="Genomic_DNA"/>
</dbReference>
<proteinExistence type="predicted"/>
<dbReference type="InterPro" id="IPR013749">
    <property type="entry name" value="PM/HMP-P_kinase-1"/>
</dbReference>
<dbReference type="InterPro" id="IPR029056">
    <property type="entry name" value="Ribokinase-like"/>
</dbReference>
<dbReference type="PANTHER" id="PTHR20858:SF17">
    <property type="entry name" value="HYDROXYMETHYLPYRIMIDINE_PHOSPHOMETHYLPYRIMIDINE KINASE THI20-RELATED"/>
    <property type="match status" value="1"/>
</dbReference>